<dbReference type="RefSeq" id="WP_210227879.1">
    <property type="nucleotide sequence ID" value="NZ_CP072800.1"/>
</dbReference>
<sequence length="247" mass="26277">MATLEGKVVLLTGAARRIGAVIARTLHAAGATVVIHYRHSAADAQQLQTALNTQRAASCFLVQGDLLAVAQLPSLIAETLALTGRLDVLVNNASSFYPTPIGTLTETQFDDLIGTNLKAPLFLAQAAAPQLRANHGCIINIVDIHGFRPLKGYPAYCAAKAGLLMLTQSLARELGPEVRVNGVAPGAILWPEMAENHAMHQDLLAKTALKREGSPEDIARTVLFLVRDADYITGQVIPVDGGRVLNH</sequence>
<evidence type="ECO:0000256" key="2">
    <source>
        <dbReference type="ARBA" id="ARBA00023002"/>
    </source>
</evidence>
<dbReference type="PRINTS" id="PR00080">
    <property type="entry name" value="SDRFAMILY"/>
</dbReference>
<keyword evidence="2 3" id="KW-0560">Oxidoreductase</keyword>
<evidence type="ECO:0000313" key="4">
    <source>
        <dbReference type="Proteomes" id="UP000672027"/>
    </source>
</evidence>
<accession>A0ABX7X3D2</accession>
<keyword evidence="4" id="KW-1185">Reference proteome</keyword>
<evidence type="ECO:0000313" key="3">
    <source>
        <dbReference type="EMBL" id="QTR50390.1"/>
    </source>
</evidence>
<comment type="similarity">
    <text evidence="1">Belongs to the short-chain dehydrogenases/reductases (SDR) family.</text>
</comment>
<dbReference type="InterPro" id="IPR036291">
    <property type="entry name" value="NAD(P)-bd_dom_sf"/>
</dbReference>
<dbReference type="NCBIfam" id="NF006598">
    <property type="entry name" value="PRK09135.1"/>
    <property type="match status" value="1"/>
</dbReference>
<dbReference type="EMBL" id="CP072800">
    <property type="protein sequence ID" value="QTR50390.1"/>
    <property type="molecule type" value="Genomic_DNA"/>
</dbReference>
<dbReference type="PRINTS" id="PR00081">
    <property type="entry name" value="GDHRDH"/>
</dbReference>
<dbReference type="InterPro" id="IPR002347">
    <property type="entry name" value="SDR_fam"/>
</dbReference>
<dbReference type="PANTHER" id="PTHR43639:SF1">
    <property type="entry name" value="SHORT-CHAIN DEHYDROGENASE_REDUCTASE FAMILY PROTEIN"/>
    <property type="match status" value="1"/>
</dbReference>
<reference evidence="3 4" key="1">
    <citation type="submission" date="2021-04" db="EMBL/GenBank/DDBJ databases">
        <title>Genomics, taxonomy and metabolism of representatives of sulfur bacteria of the genus Thiothrix: Thiothrix fructosivorans QT, Thiothrix unzii A1T and three new species, Thiothrix subterranea sp. nov., Thiothrix litoralis sp. nov. and 'Candidatus Thiothrix anitrata' sp. nov.</title>
        <authorList>
            <person name="Ravin N.V."/>
            <person name="Smolyakov D."/>
            <person name="Rudenko T.S."/>
            <person name="Mardanov A.V."/>
            <person name="Beletsky A.V."/>
            <person name="Markov N.D."/>
            <person name="Fomenkov A.I."/>
            <person name="Roberts R.J."/>
            <person name="Karnachuk O.V."/>
            <person name="Novikov A."/>
            <person name="Grabovich M.Y."/>
        </authorList>
    </citation>
    <scope>NUCLEOTIDE SEQUENCE [LARGE SCALE GENOMIC DNA]</scope>
    <source>
        <strain evidence="3 4">A52</strain>
    </source>
</reference>
<dbReference type="Pfam" id="PF13561">
    <property type="entry name" value="adh_short_C2"/>
    <property type="match status" value="1"/>
</dbReference>
<dbReference type="InterPro" id="IPR020904">
    <property type="entry name" value="Sc_DH/Rdtase_CS"/>
</dbReference>
<dbReference type="EC" id="1.5.1.33" evidence="3"/>
<dbReference type="SUPFAM" id="SSF51735">
    <property type="entry name" value="NAD(P)-binding Rossmann-fold domains"/>
    <property type="match status" value="1"/>
</dbReference>
<gene>
    <name evidence="3" type="ORF">J8380_02050</name>
</gene>
<proteinExistence type="inferred from homology"/>
<evidence type="ECO:0000256" key="1">
    <source>
        <dbReference type="ARBA" id="ARBA00006484"/>
    </source>
</evidence>
<dbReference type="PROSITE" id="PS00061">
    <property type="entry name" value="ADH_SHORT"/>
    <property type="match status" value="1"/>
</dbReference>
<protein>
    <submittedName>
        <fullName evidence="3">Pteridine reductase</fullName>
        <ecNumber evidence="3">1.5.1.33</ecNumber>
    </submittedName>
</protein>
<dbReference type="Proteomes" id="UP000672027">
    <property type="component" value="Chromosome"/>
</dbReference>
<dbReference type="GO" id="GO:0047040">
    <property type="term" value="F:pteridine reductase activity"/>
    <property type="evidence" value="ECO:0007669"/>
    <property type="project" value="UniProtKB-EC"/>
</dbReference>
<name>A0ABX7X3D2_9GAMM</name>
<organism evidence="3 4">
    <name type="scientific">Candidatus Thiothrix anitrata</name>
    <dbReference type="NCBI Taxonomy" id="2823902"/>
    <lineage>
        <taxon>Bacteria</taxon>
        <taxon>Pseudomonadati</taxon>
        <taxon>Pseudomonadota</taxon>
        <taxon>Gammaproteobacteria</taxon>
        <taxon>Thiotrichales</taxon>
        <taxon>Thiotrichaceae</taxon>
        <taxon>Thiothrix</taxon>
    </lineage>
</organism>
<dbReference type="PANTHER" id="PTHR43639">
    <property type="entry name" value="OXIDOREDUCTASE, SHORT-CHAIN DEHYDROGENASE/REDUCTASE FAMILY (AFU_ORTHOLOGUE AFUA_5G02870)"/>
    <property type="match status" value="1"/>
</dbReference>
<dbReference type="Gene3D" id="3.40.50.720">
    <property type="entry name" value="NAD(P)-binding Rossmann-like Domain"/>
    <property type="match status" value="1"/>
</dbReference>